<evidence type="ECO:0000313" key="5">
    <source>
        <dbReference type="Proteomes" id="UP000694930"/>
    </source>
</evidence>
<dbReference type="InterPro" id="IPR051801">
    <property type="entry name" value="GH28_Enzymes"/>
</dbReference>
<keyword evidence="5" id="KW-1185">Reference proteome</keyword>
<reference evidence="6" key="2">
    <citation type="submission" date="2025-08" db="UniProtKB">
        <authorList>
            <consortium name="RefSeq"/>
        </authorList>
    </citation>
    <scope>IDENTIFICATION</scope>
</reference>
<evidence type="ECO:0000256" key="1">
    <source>
        <dbReference type="ARBA" id="ARBA00008834"/>
    </source>
</evidence>
<evidence type="ECO:0000256" key="2">
    <source>
        <dbReference type="ARBA" id="ARBA00022801"/>
    </source>
</evidence>
<comment type="similarity">
    <text evidence="1 4">Belongs to the glycosyl hydrolase 28 family.</text>
</comment>
<organism evidence="5 6">
    <name type="scientific">Solanum pennellii</name>
    <name type="common">Tomato</name>
    <name type="synonym">Lycopersicon pennellii</name>
    <dbReference type="NCBI Taxonomy" id="28526"/>
    <lineage>
        <taxon>Eukaryota</taxon>
        <taxon>Viridiplantae</taxon>
        <taxon>Streptophyta</taxon>
        <taxon>Embryophyta</taxon>
        <taxon>Tracheophyta</taxon>
        <taxon>Spermatophyta</taxon>
        <taxon>Magnoliopsida</taxon>
        <taxon>eudicotyledons</taxon>
        <taxon>Gunneridae</taxon>
        <taxon>Pentapetalae</taxon>
        <taxon>asterids</taxon>
        <taxon>lamiids</taxon>
        <taxon>Solanales</taxon>
        <taxon>Solanaceae</taxon>
        <taxon>Solanoideae</taxon>
        <taxon>Solaneae</taxon>
        <taxon>Solanum</taxon>
        <taxon>Solanum subgen. Lycopersicon</taxon>
    </lineage>
</organism>
<dbReference type="Pfam" id="PF00295">
    <property type="entry name" value="Glyco_hydro_28"/>
    <property type="match status" value="1"/>
</dbReference>
<proteinExistence type="inferred from homology"/>
<dbReference type="Proteomes" id="UP000694930">
    <property type="component" value="Chromosome 3"/>
</dbReference>
<reference evidence="5" key="1">
    <citation type="journal article" date="2014" name="Nat. Genet.">
        <title>The genome of the stress-tolerant wild tomato species Solanum pennellii.</title>
        <authorList>
            <person name="Bolger A."/>
            <person name="Scossa F."/>
            <person name="Bolger M.E."/>
            <person name="Lanz C."/>
            <person name="Maumus F."/>
            <person name="Tohge T."/>
            <person name="Quesneville H."/>
            <person name="Alseekh S."/>
            <person name="Sorensen I."/>
            <person name="Lichtenstein G."/>
            <person name="Fich E.A."/>
            <person name="Conte M."/>
            <person name="Keller H."/>
            <person name="Schneeberger K."/>
            <person name="Schwacke R."/>
            <person name="Ofner I."/>
            <person name="Vrebalov J."/>
            <person name="Xu Y."/>
            <person name="Osorio S."/>
            <person name="Aflitos S.A."/>
            <person name="Schijlen E."/>
            <person name="Jimenez-Gomez J.M."/>
            <person name="Ryngajllo M."/>
            <person name="Kimura S."/>
            <person name="Kumar R."/>
            <person name="Koenig D."/>
            <person name="Headland L.R."/>
            <person name="Maloof J.N."/>
            <person name="Sinha N."/>
            <person name="van Ham R.C."/>
            <person name="Lankhorst R.K."/>
            <person name="Mao L."/>
            <person name="Vogel A."/>
            <person name="Arsova B."/>
            <person name="Panstruga R."/>
            <person name="Fei Z."/>
            <person name="Rose J.K."/>
            <person name="Zamir D."/>
            <person name="Carrari F."/>
            <person name="Giovannoni J.J."/>
            <person name="Weigel D."/>
            <person name="Usadel B."/>
            <person name="Fernie A.R."/>
        </authorList>
    </citation>
    <scope>NUCLEOTIDE SEQUENCE [LARGE SCALE GENOMIC DNA]</scope>
    <source>
        <strain evidence="5">cv. LA0716</strain>
    </source>
</reference>
<evidence type="ECO:0000256" key="4">
    <source>
        <dbReference type="RuleBase" id="RU361169"/>
    </source>
</evidence>
<evidence type="ECO:0000256" key="3">
    <source>
        <dbReference type="ARBA" id="ARBA00023295"/>
    </source>
</evidence>
<dbReference type="GeneID" id="107013039"/>
<dbReference type="InterPro" id="IPR000743">
    <property type="entry name" value="Glyco_hydro_28"/>
</dbReference>
<keyword evidence="2 4" id="KW-0378">Hydrolase</keyword>
<sequence>MFIHSKAFCSSMELYHKSTCHFLGKLIVVLTWGILCLRAAECIEYEALSCRKHTALLTDFGGKGDGKTSNTEAFRKAIHELSKFATDGGAQLIVPPGKWLTGPFNLTSKFTLYIHQDAVLLVSQDEAEWDLIPPLPSYGIGRDNPGPRFISFIFGTNLTDVVITGGNGTIDGQGQLWWTKFRQGQMKNTRPYMIEIMFSDHVQISNLTLINSPSWNVHPIYSSFVIIKGLTILAPFHAPNTDGIDPDSCSNTRIEDCYIVSGDDCIAVKSGYDEYGIAFGMPTKHLIIRNLTCISPSSAVIALGSEMSGGIQDVRAENIGAIGSESGLRIKTAIGRGAYVKDVFVRGMTLQTMKYTFWITGDYGAHPDDHYDRKAIPVIQGINIKDTVANNVTIAGKLAGIDGDTFNGICISNVAIEMSQQANQLPWNCSNIKGVSSQVTPQPCALLPDKKIDCPFPTDTLPVDNIQFQTCAAATTMH</sequence>
<dbReference type="SUPFAM" id="SSF51126">
    <property type="entry name" value="Pectin lyase-like"/>
    <property type="match status" value="1"/>
</dbReference>
<gene>
    <name evidence="6" type="primary">LOC107013039</name>
</gene>
<dbReference type="Gene3D" id="2.160.20.10">
    <property type="entry name" value="Single-stranded right-handed beta-helix, Pectin lyase-like"/>
    <property type="match status" value="1"/>
</dbReference>
<evidence type="ECO:0000313" key="6">
    <source>
        <dbReference type="RefSeq" id="XP_015068509.2"/>
    </source>
</evidence>
<accession>A0ABM1GB60</accession>
<protein>
    <submittedName>
        <fullName evidence="6">Probable polygalacturonase</fullName>
    </submittedName>
</protein>
<dbReference type="InterPro" id="IPR012334">
    <property type="entry name" value="Pectin_lyas_fold"/>
</dbReference>
<dbReference type="PANTHER" id="PTHR31339">
    <property type="entry name" value="PECTIN LYASE-RELATED"/>
    <property type="match status" value="1"/>
</dbReference>
<dbReference type="PANTHER" id="PTHR31339:SF81">
    <property type="entry name" value="POLYGALACTURONASE-RELATED"/>
    <property type="match status" value="1"/>
</dbReference>
<keyword evidence="3 4" id="KW-0326">Glycosidase</keyword>
<name>A0ABM1GB60_SOLPN</name>
<dbReference type="RefSeq" id="XP_015068509.2">
    <property type="nucleotide sequence ID" value="XM_015213023.2"/>
</dbReference>
<dbReference type="InterPro" id="IPR011050">
    <property type="entry name" value="Pectin_lyase_fold/virulence"/>
</dbReference>